<dbReference type="OrthoDB" id="1882547at2759"/>
<evidence type="ECO:0000256" key="3">
    <source>
        <dbReference type="ARBA" id="ARBA00022679"/>
    </source>
</evidence>
<dbReference type="Proteomes" id="UP000541444">
    <property type="component" value="Unassembled WGS sequence"/>
</dbReference>
<organism evidence="8 9">
    <name type="scientific">Kingdonia uniflora</name>
    <dbReference type="NCBI Taxonomy" id="39325"/>
    <lineage>
        <taxon>Eukaryota</taxon>
        <taxon>Viridiplantae</taxon>
        <taxon>Streptophyta</taxon>
        <taxon>Embryophyta</taxon>
        <taxon>Tracheophyta</taxon>
        <taxon>Spermatophyta</taxon>
        <taxon>Magnoliopsida</taxon>
        <taxon>Ranunculales</taxon>
        <taxon>Circaeasteraceae</taxon>
        <taxon>Kingdonia</taxon>
    </lineage>
</organism>
<sequence length="369" mass="41958">MSMRFTSNSYDSDATADTTPGLFVNRNNECNNNLTTKRSLVPLPASWSELKLASPQVAGNHICFVVKLASCHSSRKAQEAAQAIVLRISEEVIDLDLVVVCLRLVAFRFGNDLDFHRTFGRSPFRPRLRKRSSNGYLLIATSEGLNQQKIGITDAVVDARILNATLAVPELNHHSFGKDDSDFVDILDVNWFISSLAKDGTVVKRIQDKVMRLVEKRPYTSRVPRKSSPDYYLDQVLPLLLRSAVQLAKVDYRLANNYDEELEKLCCRVNYQALRFTKSIRELGQNLVMRMQMMEKWFIDIHLRFEPDMQAFSDCYYGGGHKERNESGKIRKSWPTLPDLSPEGERKQGKCPPTPPRGGFDTESTSFQK</sequence>
<evidence type="ECO:0000313" key="9">
    <source>
        <dbReference type="Proteomes" id="UP000541444"/>
    </source>
</evidence>
<reference evidence="8 9" key="1">
    <citation type="journal article" date="2020" name="IScience">
        <title>Genome Sequencing of the Endangered Kingdonia uniflora (Circaeasteraceae, Ranunculales) Reveals Potential Mechanisms of Evolutionary Specialization.</title>
        <authorList>
            <person name="Sun Y."/>
            <person name="Deng T."/>
            <person name="Zhang A."/>
            <person name="Moore M.J."/>
            <person name="Landis J.B."/>
            <person name="Lin N."/>
            <person name="Zhang H."/>
            <person name="Zhang X."/>
            <person name="Huang J."/>
            <person name="Zhang X."/>
            <person name="Sun H."/>
            <person name="Wang H."/>
        </authorList>
    </citation>
    <scope>NUCLEOTIDE SEQUENCE [LARGE SCALE GENOMIC DNA]</scope>
    <source>
        <strain evidence="8">TB1705</strain>
        <tissue evidence="8">Leaf</tissue>
    </source>
</reference>
<evidence type="ECO:0000256" key="1">
    <source>
        <dbReference type="ARBA" id="ARBA00007737"/>
    </source>
</evidence>
<feature type="region of interest" description="Disordered" evidence="7">
    <location>
        <begin position="323"/>
        <end position="369"/>
    </location>
</feature>
<evidence type="ECO:0000256" key="5">
    <source>
        <dbReference type="ARBA" id="ARBA00023277"/>
    </source>
</evidence>
<dbReference type="PANTHER" id="PTHR31818:SF3">
    <property type="entry name" value="O-FUCOSYLTRANSFERASE 29"/>
    <property type="match status" value="1"/>
</dbReference>
<dbReference type="Pfam" id="PF10250">
    <property type="entry name" value="O-FucT"/>
    <property type="match status" value="1"/>
</dbReference>
<keyword evidence="5" id="KW-0119">Carbohydrate metabolism</keyword>
<proteinExistence type="inferred from homology"/>
<dbReference type="EMBL" id="JACGCM010000697">
    <property type="protein sequence ID" value="KAF6168396.1"/>
    <property type="molecule type" value="Genomic_DNA"/>
</dbReference>
<keyword evidence="2" id="KW-0328">Glycosyltransferase</keyword>
<dbReference type="InterPro" id="IPR019378">
    <property type="entry name" value="GDP-Fuc_O-FucTrfase"/>
</dbReference>
<dbReference type="GO" id="GO:0006004">
    <property type="term" value="P:fucose metabolic process"/>
    <property type="evidence" value="ECO:0007669"/>
    <property type="project" value="UniProtKB-KW"/>
</dbReference>
<evidence type="ECO:0000256" key="4">
    <source>
        <dbReference type="ARBA" id="ARBA00023253"/>
    </source>
</evidence>
<evidence type="ECO:0000256" key="2">
    <source>
        <dbReference type="ARBA" id="ARBA00022676"/>
    </source>
</evidence>
<dbReference type="AlphaFoldDB" id="A0A7J7NMM8"/>
<dbReference type="PANTHER" id="PTHR31818">
    <property type="entry name" value="O-FUCOSYLTRANSFERASE 16"/>
    <property type="match status" value="1"/>
</dbReference>
<dbReference type="GO" id="GO:0016757">
    <property type="term" value="F:glycosyltransferase activity"/>
    <property type="evidence" value="ECO:0007669"/>
    <property type="project" value="UniProtKB-KW"/>
</dbReference>
<evidence type="ECO:0000256" key="7">
    <source>
        <dbReference type="SAM" id="MobiDB-lite"/>
    </source>
</evidence>
<protein>
    <recommendedName>
        <fullName evidence="6">O-fucosyltransferase family protein</fullName>
    </recommendedName>
</protein>
<comment type="similarity">
    <text evidence="1">Belongs to the glycosyltransferase GT106 family.</text>
</comment>
<evidence type="ECO:0000256" key="6">
    <source>
        <dbReference type="ARBA" id="ARBA00030350"/>
    </source>
</evidence>
<name>A0A7J7NMM8_9MAGN</name>
<evidence type="ECO:0000313" key="8">
    <source>
        <dbReference type="EMBL" id="KAF6168396.1"/>
    </source>
</evidence>
<keyword evidence="3" id="KW-0808">Transferase</keyword>
<keyword evidence="9" id="KW-1185">Reference proteome</keyword>
<keyword evidence="4" id="KW-0294">Fucose metabolism</keyword>
<comment type="caution">
    <text evidence="8">The sequence shown here is derived from an EMBL/GenBank/DDBJ whole genome shotgun (WGS) entry which is preliminary data.</text>
</comment>
<accession>A0A7J7NMM8</accession>
<gene>
    <name evidence="8" type="ORF">GIB67_018236</name>
</gene>